<dbReference type="CDD" id="cd17352">
    <property type="entry name" value="MFS_MCT_SLC16"/>
    <property type="match status" value="1"/>
</dbReference>
<feature type="transmembrane region" description="Helical" evidence="2">
    <location>
        <begin position="324"/>
        <end position="346"/>
    </location>
</feature>
<keyword evidence="2" id="KW-1133">Transmembrane helix</keyword>
<dbReference type="PROSITE" id="PS50850">
    <property type="entry name" value="MFS"/>
    <property type="match status" value="1"/>
</dbReference>
<dbReference type="InterPro" id="IPR011701">
    <property type="entry name" value="MFS"/>
</dbReference>
<dbReference type="GO" id="GO:0022857">
    <property type="term" value="F:transmembrane transporter activity"/>
    <property type="evidence" value="ECO:0000318"/>
    <property type="project" value="GO_Central"/>
</dbReference>
<dbReference type="InterPro" id="IPR036259">
    <property type="entry name" value="MFS_trans_sf"/>
</dbReference>
<keyword evidence="2" id="KW-0472">Membrane</keyword>
<dbReference type="InterPro" id="IPR020846">
    <property type="entry name" value="MFS_dom"/>
</dbReference>
<dbReference type="AlphaFoldDB" id="A7T1X2"/>
<dbReference type="OMA" id="VFRTWIG"/>
<dbReference type="Proteomes" id="UP000001593">
    <property type="component" value="Unassembled WGS sequence"/>
</dbReference>
<reference evidence="4 5" key="1">
    <citation type="journal article" date="2007" name="Science">
        <title>Sea anemone genome reveals ancestral eumetazoan gene repertoire and genomic organization.</title>
        <authorList>
            <person name="Putnam N.H."/>
            <person name="Srivastava M."/>
            <person name="Hellsten U."/>
            <person name="Dirks B."/>
            <person name="Chapman J."/>
            <person name="Salamov A."/>
            <person name="Terry A."/>
            <person name="Shapiro H."/>
            <person name="Lindquist E."/>
            <person name="Kapitonov V.V."/>
            <person name="Jurka J."/>
            <person name="Genikhovich G."/>
            <person name="Grigoriev I.V."/>
            <person name="Lucas S.M."/>
            <person name="Steele R.E."/>
            <person name="Finnerty J.R."/>
            <person name="Technau U."/>
            <person name="Martindale M.Q."/>
            <person name="Rokhsar D.S."/>
        </authorList>
    </citation>
    <scope>NUCLEOTIDE SEQUENCE [LARGE SCALE GENOMIC DNA]</scope>
    <source>
        <strain evidence="5">CH2 X CH6</strain>
    </source>
</reference>
<dbReference type="InterPro" id="IPR050327">
    <property type="entry name" value="Proton-linked_MCT"/>
</dbReference>
<dbReference type="PANTHER" id="PTHR11360:SF251">
    <property type="entry name" value="MAJOR FACILITATOR SUPERFAMILY (MFS) PROFILE DOMAIN-CONTAINING PROTEIN"/>
    <property type="match status" value="1"/>
</dbReference>
<sequence>MDAGWAWVVCAASFFIQFIVFGTIQSFGIIFVSLLNEFQASEYETVVVVPRFPLACVGSMAYGMLFFIGPVTTALTDHVGCRKMVMIGTCLIILGLVTSSFATSLSVLYVTFGVLWSIGASFAYFPAILVLRFYFFGNLSFANGLSMTGAGIGTIVLNSVINYVNQRYGWRTGMRMLGGVSAVMFVCGSIYLPPPQEGTPLCSHGIEKKYSSKQKRVPISRFIDPRPWKMKPFIVFSACMCCICFGYFVPYVHLVRYAETLSVPLSEGALLLGYISISAIFGKLLCGRVADIKASLRLYFFAVSTLGMAVGNIGVTAARGYGGLVAYAVLFGFFDGCFCVLVPLLISDIVGRDLMCAAFGSFYGFVAIPTTLGPPISGLLYDKFESYTVAFLSAALPMIMGTLLLYLL</sequence>
<feature type="transmembrane region" description="Helical" evidence="2">
    <location>
        <begin position="141"/>
        <end position="161"/>
    </location>
</feature>
<feature type="transmembrane region" description="Helical" evidence="2">
    <location>
        <begin position="269"/>
        <end position="286"/>
    </location>
</feature>
<dbReference type="PANTHER" id="PTHR11360">
    <property type="entry name" value="MONOCARBOXYLATE TRANSPORTER"/>
    <property type="match status" value="1"/>
</dbReference>
<feature type="domain" description="Major facilitator superfamily (MFS) profile" evidence="3">
    <location>
        <begin position="6"/>
        <end position="408"/>
    </location>
</feature>
<accession>A7T1X2</accession>
<feature type="transmembrane region" description="Helical" evidence="2">
    <location>
        <begin position="358"/>
        <end position="381"/>
    </location>
</feature>
<keyword evidence="5" id="KW-1185">Reference proteome</keyword>
<feature type="non-terminal residue" evidence="4">
    <location>
        <position position="1"/>
    </location>
</feature>
<dbReference type="GO" id="GO:0005886">
    <property type="term" value="C:plasma membrane"/>
    <property type="evidence" value="ECO:0000318"/>
    <property type="project" value="GO_Central"/>
</dbReference>
<feature type="transmembrane region" description="Helical" evidence="2">
    <location>
        <begin position="52"/>
        <end position="72"/>
    </location>
</feature>
<feature type="transmembrane region" description="Helical" evidence="2">
    <location>
        <begin position="84"/>
        <end position="108"/>
    </location>
</feature>
<dbReference type="Pfam" id="PF07690">
    <property type="entry name" value="MFS_1"/>
    <property type="match status" value="1"/>
</dbReference>
<comment type="subcellular location">
    <subcellularLocation>
        <location evidence="1">Membrane</location>
        <topology evidence="1">Multi-pass membrane protein</topology>
    </subcellularLocation>
</comment>
<feature type="transmembrane region" description="Helical" evidence="2">
    <location>
        <begin position="230"/>
        <end position="249"/>
    </location>
</feature>
<gene>
    <name evidence="4" type="ORF">NEMVEDRAFT_v1g142306</name>
</gene>
<evidence type="ECO:0000256" key="2">
    <source>
        <dbReference type="SAM" id="Phobius"/>
    </source>
</evidence>
<protein>
    <recommendedName>
        <fullName evidence="3">Major facilitator superfamily (MFS) profile domain-containing protein</fullName>
    </recommendedName>
</protein>
<evidence type="ECO:0000256" key="1">
    <source>
        <dbReference type="ARBA" id="ARBA00004141"/>
    </source>
</evidence>
<dbReference type="InParanoid" id="A7T1X2"/>
<dbReference type="SUPFAM" id="SSF103473">
    <property type="entry name" value="MFS general substrate transporter"/>
    <property type="match status" value="1"/>
</dbReference>
<dbReference type="HOGENOM" id="CLU_001265_59_1_1"/>
<feature type="transmembrane region" description="Helical" evidence="2">
    <location>
        <begin position="298"/>
        <end position="318"/>
    </location>
</feature>
<dbReference type="Gene3D" id="1.20.1250.20">
    <property type="entry name" value="MFS general substrate transporter like domains"/>
    <property type="match status" value="1"/>
</dbReference>
<evidence type="ECO:0000313" key="4">
    <source>
        <dbReference type="EMBL" id="EDO30043.1"/>
    </source>
</evidence>
<dbReference type="PhylomeDB" id="A7T1X2"/>
<dbReference type="eggNOG" id="KOG2504">
    <property type="taxonomic scope" value="Eukaryota"/>
</dbReference>
<feature type="transmembrane region" description="Helical" evidence="2">
    <location>
        <begin position="387"/>
        <end position="407"/>
    </location>
</feature>
<feature type="transmembrane region" description="Helical" evidence="2">
    <location>
        <begin position="114"/>
        <end position="134"/>
    </location>
</feature>
<evidence type="ECO:0000313" key="5">
    <source>
        <dbReference type="Proteomes" id="UP000001593"/>
    </source>
</evidence>
<evidence type="ECO:0000259" key="3">
    <source>
        <dbReference type="PROSITE" id="PS50850"/>
    </source>
</evidence>
<dbReference type="EMBL" id="DS470167">
    <property type="protein sequence ID" value="EDO30043.1"/>
    <property type="molecule type" value="Genomic_DNA"/>
</dbReference>
<organism evidence="4 5">
    <name type="scientific">Nematostella vectensis</name>
    <name type="common">Starlet sea anemone</name>
    <dbReference type="NCBI Taxonomy" id="45351"/>
    <lineage>
        <taxon>Eukaryota</taxon>
        <taxon>Metazoa</taxon>
        <taxon>Cnidaria</taxon>
        <taxon>Anthozoa</taxon>
        <taxon>Hexacorallia</taxon>
        <taxon>Actiniaria</taxon>
        <taxon>Edwardsiidae</taxon>
        <taxon>Nematostella</taxon>
    </lineage>
</organism>
<name>A7T1X2_NEMVE</name>
<feature type="transmembrane region" description="Helical" evidence="2">
    <location>
        <begin position="7"/>
        <end position="32"/>
    </location>
</feature>
<keyword evidence="2" id="KW-0812">Transmembrane</keyword>
<proteinExistence type="predicted"/>